<evidence type="ECO:0000256" key="5">
    <source>
        <dbReference type="ARBA" id="ARBA00023136"/>
    </source>
</evidence>
<evidence type="ECO:0000256" key="2">
    <source>
        <dbReference type="ARBA" id="ARBA00022475"/>
    </source>
</evidence>
<keyword evidence="9" id="KW-1185">Reference proteome</keyword>
<dbReference type="Proteomes" id="UP001612928">
    <property type="component" value="Unassembled WGS sequence"/>
</dbReference>
<feature type="transmembrane region" description="Helical" evidence="7">
    <location>
        <begin position="84"/>
        <end position="104"/>
    </location>
</feature>
<reference evidence="8 9" key="1">
    <citation type="submission" date="2024-10" db="EMBL/GenBank/DDBJ databases">
        <title>The Natural Products Discovery Center: Release of the First 8490 Sequenced Strains for Exploring Actinobacteria Biosynthetic Diversity.</title>
        <authorList>
            <person name="Kalkreuter E."/>
            <person name="Kautsar S.A."/>
            <person name="Yang D."/>
            <person name="Bader C.D."/>
            <person name="Teijaro C.N."/>
            <person name="Fluegel L."/>
            <person name="Davis C.M."/>
            <person name="Simpson J.R."/>
            <person name="Lauterbach L."/>
            <person name="Steele A.D."/>
            <person name="Gui C."/>
            <person name="Meng S."/>
            <person name="Li G."/>
            <person name="Viehrig K."/>
            <person name="Ye F."/>
            <person name="Su P."/>
            <person name="Kiefer A.F."/>
            <person name="Nichols A."/>
            <person name="Cepeda A.J."/>
            <person name="Yan W."/>
            <person name="Fan B."/>
            <person name="Jiang Y."/>
            <person name="Adhikari A."/>
            <person name="Zheng C.-J."/>
            <person name="Schuster L."/>
            <person name="Cowan T.M."/>
            <person name="Smanski M.J."/>
            <person name="Chevrette M.G."/>
            <person name="De Carvalho L.P.S."/>
            <person name="Shen B."/>
        </authorList>
    </citation>
    <scope>NUCLEOTIDE SEQUENCE [LARGE SCALE GENOMIC DNA]</scope>
    <source>
        <strain evidence="8 9">NPDC049503</strain>
    </source>
</reference>
<feature type="transmembrane region" description="Helical" evidence="7">
    <location>
        <begin position="301"/>
        <end position="321"/>
    </location>
</feature>
<evidence type="ECO:0000256" key="4">
    <source>
        <dbReference type="ARBA" id="ARBA00022989"/>
    </source>
</evidence>
<feature type="transmembrane region" description="Helical" evidence="7">
    <location>
        <begin position="32"/>
        <end position="50"/>
    </location>
</feature>
<keyword evidence="4 7" id="KW-1133">Transmembrane helix</keyword>
<feature type="transmembrane region" description="Helical" evidence="7">
    <location>
        <begin position="151"/>
        <end position="169"/>
    </location>
</feature>
<organism evidence="8 9">
    <name type="scientific">Nonomuraea indica</name>
    <dbReference type="NCBI Taxonomy" id="1581193"/>
    <lineage>
        <taxon>Bacteria</taxon>
        <taxon>Bacillati</taxon>
        <taxon>Actinomycetota</taxon>
        <taxon>Actinomycetes</taxon>
        <taxon>Streptosporangiales</taxon>
        <taxon>Streptosporangiaceae</taxon>
        <taxon>Nonomuraea</taxon>
    </lineage>
</organism>
<proteinExistence type="predicted"/>
<evidence type="ECO:0000313" key="8">
    <source>
        <dbReference type="EMBL" id="MFI7439703.1"/>
    </source>
</evidence>
<dbReference type="EMBL" id="JBITMB010000002">
    <property type="protein sequence ID" value="MFI7439703.1"/>
    <property type="molecule type" value="Genomic_DNA"/>
</dbReference>
<keyword evidence="5 7" id="KW-0472">Membrane</keyword>
<feature type="transmembrane region" description="Helical" evidence="7">
    <location>
        <begin position="363"/>
        <end position="387"/>
    </location>
</feature>
<name>A0ABW7ZYW2_9ACTN</name>
<protein>
    <submittedName>
        <fullName evidence="8">MFS transporter</fullName>
    </submittedName>
</protein>
<dbReference type="Gene3D" id="1.20.1250.20">
    <property type="entry name" value="MFS general substrate transporter like domains"/>
    <property type="match status" value="1"/>
</dbReference>
<dbReference type="InterPro" id="IPR011701">
    <property type="entry name" value="MFS"/>
</dbReference>
<feature type="compositionally biased region" description="Low complexity" evidence="6">
    <location>
        <begin position="181"/>
        <end position="204"/>
    </location>
</feature>
<feature type="transmembrane region" description="Helical" evidence="7">
    <location>
        <begin position="393"/>
        <end position="412"/>
    </location>
</feature>
<dbReference type="PANTHER" id="PTHR23513">
    <property type="entry name" value="INTEGRAL MEMBRANE EFFLUX PROTEIN-RELATED"/>
    <property type="match status" value="1"/>
</dbReference>
<evidence type="ECO:0000256" key="6">
    <source>
        <dbReference type="SAM" id="MobiDB-lite"/>
    </source>
</evidence>
<feature type="transmembrane region" description="Helical" evidence="7">
    <location>
        <begin position="59"/>
        <end position="78"/>
    </location>
</feature>
<dbReference type="SUPFAM" id="SSF103473">
    <property type="entry name" value="MFS general substrate transporter"/>
    <property type="match status" value="1"/>
</dbReference>
<keyword evidence="2" id="KW-1003">Cell membrane</keyword>
<evidence type="ECO:0000256" key="3">
    <source>
        <dbReference type="ARBA" id="ARBA00022692"/>
    </source>
</evidence>
<dbReference type="InterPro" id="IPR036259">
    <property type="entry name" value="MFS_trans_sf"/>
</dbReference>
<comment type="subcellular location">
    <subcellularLocation>
        <location evidence="1">Cell membrane</location>
        <topology evidence="1">Multi-pass membrane protein</topology>
    </subcellularLocation>
</comment>
<gene>
    <name evidence="8" type="ORF">ACIBP5_07065</name>
</gene>
<evidence type="ECO:0000256" key="1">
    <source>
        <dbReference type="ARBA" id="ARBA00004651"/>
    </source>
</evidence>
<dbReference type="PANTHER" id="PTHR23513:SF11">
    <property type="entry name" value="STAPHYLOFERRIN A TRANSPORTER"/>
    <property type="match status" value="1"/>
</dbReference>
<evidence type="ECO:0000313" key="9">
    <source>
        <dbReference type="Proteomes" id="UP001612928"/>
    </source>
</evidence>
<feature type="transmembrane region" description="Helical" evidence="7">
    <location>
        <begin position="241"/>
        <end position="262"/>
    </location>
</feature>
<feature type="region of interest" description="Disordered" evidence="6">
    <location>
        <begin position="169"/>
        <end position="204"/>
    </location>
</feature>
<comment type="caution">
    <text evidence="8">The sequence shown here is derived from an EMBL/GenBank/DDBJ whole genome shotgun (WGS) entry which is preliminary data.</text>
</comment>
<dbReference type="Pfam" id="PF07690">
    <property type="entry name" value="MFS_1"/>
    <property type="match status" value="1"/>
</dbReference>
<feature type="transmembrane region" description="Helical" evidence="7">
    <location>
        <begin position="268"/>
        <end position="289"/>
    </location>
</feature>
<evidence type="ECO:0000256" key="7">
    <source>
        <dbReference type="SAM" id="Phobius"/>
    </source>
</evidence>
<keyword evidence="3 7" id="KW-0812">Transmembrane</keyword>
<accession>A0ABW7ZYW2</accession>
<dbReference type="RefSeq" id="WP_397019366.1">
    <property type="nucleotide sequence ID" value="NZ_JBITMB010000002.1"/>
</dbReference>
<feature type="transmembrane region" description="Helical" evidence="7">
    <location>
        <begin position="327"/>
        <end position="351"/>
    </location>
</feature>
<sequence>MAARTGDEMSGPALLLAGLALSGSPVPGSWLLAGLTASAAVGGPLLGALLDRAGRPGRMVGWCLLGYTAGLLAVLLGLGRLPDAALVAVAALAGLLGPALTGGWTSQLPLVVPPDRLARANALDAISYNVAGLVGPAAVAAVAAATSGQTAVLVSAALLLAAVPPAWTLPPRRPTPAPGNATASDATATDGAASDGAATDDTTTTGAAAGGTAAGGAALRRELAAGFGAIARNASLRRATATSMVSFCGVAVLVVGTPLLGAELTGEASYGALLLAVTAAAALAANTAAARLRRWEPRPDTVLAGSTLLLGAAMALAAGVAHTGGPFALAVLAAALAGAAEGPQLTALLAVRHREAPPRLRGQIFTTGASLKITSYAGGAALAGPLAAYDLGAALLAGAMLQALAAGVYRLLSRPSGRLREPSGTSAAG</sequence>
<feature type="transmembrane region" description="Helical" evidence="7">
    <location>
        <begin position="125"/>
        <end position="145"/>
    </location>
</feature>